<feature type="domain" description="Methyl-accepting transducer" evidence="8">
    <location>
        <begin position="294"/>
        <end position="530"/>
    </location>
</feature>
<reference evidence="10 11" key="1">
    <citation type="submission" date="2018-10" db="EMBL/GenBank/DDBJ databases">
        <title>Phylogenomics of Brevibacillus.</title>
        <authorList>
            <person name="Dunlap C."/>
        </authorList>
    </citation>
    <scope>NUCLEOTIDE SEQUENCE [LARGE SCALE GENOMIC DNA]</scope>
    <source>
        <strain evidence="10 11">JCM 15716</strain>
    </source>
</reference>
<dbReference type="InterPro" id="IPR003660">
    <property type="entry name" value="HAMP_dom"/>
</dbReference>
<dbReference type="PANTHER" id="PTHR32089">
    <property type="entry name" value="METHYL-ACCEPTING CHEMOTAXIS PROTEIN MCPB"/>
    <property type="match status" value="1"/>
</dbReference>
<dbReference type="Pfam" id="PF00015">
    <property type="entry name" value="MCPsignal"/>
    <property type="match status" value="1"/>
</dbReference>
<dbReference type="PROSITE" id="PS51257">
    <property type="entry name" value="PROKAR_LIPOPROTEIN"/>
    <property type="match status" value="1"/>
</dbReference>
<evidence type="ECO:0000256" key="7">
    <source>
        <dbReference type="SAM" id="Phobius"/>
    </source>
</evidence>
<keyword evidence="2" id="KW-1003">Cell membrane</keyword>
<dbReference type="PANTHER" id="PTHR32089:SF114">
    <property type="entry name" value="METHYL-ACCEPTING CHEMOTAXIS PROTEIN MCPB"/>
    <property type="match status" value="1"/>
</dbReference>
<dbReference type="Gene3D" id="6.10.340.10">
    <property type="match status" value="1"/>
</dbReference>
<keyword evidence="7" id="KW-1133">Transmembrane helix</keyword>
<dbReference type="PROSITE" id="PS50885">
    <property type="entry name" value="HAMP"/>
    <property type="match status" value="1"/>
</dbReference>
<proteinExistence type="inferred from homology"/>
<dbReference type="PROSITE" id="PS50111">
    <property type="entry name" value="CHEMOTAXIS_TRANSDUC_2"/>
    <property type="match status" value="1"/>
</dbReference>
<dbReference type="GO" id="GO:0007165">
    <property type="term" value="P:signal transduction"/>
    <property type="evidence" value="ECO:0007669"/>
    <property type="project" value="UniProtKB-KW"/>
</dbReference>
<keyword evidence="7" id="KW-0812">Transmembrane</keyword>
<sequence length="581" mass="62626">MLRKSLILKANLFIVLLIFLLASCLTAVSYYRDETMYYEKLKGISAMDVILWQAYPDDVQKIVSTIESNPDAYKTDETIKSFAPMLEGALKKDLATNSYLMFPGVHTTGGKSSLKLILANEALYQAGDLPGSEYEMSPEYLQAYKDFEATGLGISKPYTDQYGTWVTMLSPLKNAKGELIAVFGIDFDYGVVKVELNRALWEKIGIAIGLEALFIGISVFVVRRALKPVKEMSRLSLNAANGDLTVTAAIHSNDEIGQMSANFNAMIANMRLLIGHTQEITNQLSGSAEMLLQNAEQTAKASEQIAIDIQEVATGAEAQTQGAEETARAMEEMSLGILRIAESASRVSESAIDVSGHAAQGNDVIQTTVIQMNAINNSVRESANVIEELYSHSQEISKITDVITDISNQTNLLALNAAIEAARAGEHGRGFAVVADEVRKLAEQSKKSSDQIATLIVGVQAATSRAMEQMARAESEASAGETVANEAGQAFGRIVSAIQEVTGQIQEVSASAEQMSASSEEITATIEQVAGTAKDGALYSQNVASASEEQLASMQEISSSTHRLNELAQDLRKAISQFKLS</sequence>
<keyword evidence="11" id="KW-1185">Reference proteome</keyword>
<dbReference type="Pfam" id="PF00672">
    <property type="entry name" value="HAMP"/>
    <property type="match status" value="1"/>
</dbReference>
<feature type="domain" description="HAMP" evidence="9">
    <location>
        <begin position="223"/>
        <end position="275"/>
    </location>
</feature>
<dbReference type="OrthoDB" id="369835at2"/>
<comment type="caution">
    <text evidence="10">The sequence shown here is derived from an EMBL/GenBank/DDBJ whole genome shotgun (WGS) entry which is preliminary data.</text>
</comment>
<evidence type="ECO:0000259" key="9">
    <source>
        <dbReference type="PROSITE" id="PS50885"/>
    </source>
</evidence>
<evidence type="ECO:0000256" key="6">
    <source>
        <dbReference type="PROSITE-ProRule" id="PRU00284"/>
    </source>
</evidence>
<dbReference type="Gene3D" id="1.10.287.950">
    <property type="entry name" value="Methyl-accepting chemotaxis protein"/>
    <property type="match status" value="1"/>
</dbReference>
<dbReference type="SUPFAM" id="SSF58104">
    <property type="entry name" value="Methyl-accepting chemotaxis protein (MCP) signaling domain"/>
    <property type="match status" value="1"/>
</dbReference>
<comment type="similarity">
    <text evidence="5">Belongs to the methyl-accepting chemotaxis (MCP) protein family.</text>
</comment>
<dbReference type="CDD" id="cd11386">
    <property type="entry name" value="MCP_signal"/>
    <property type="match status" value="1"/>
</dbReference>
<dbReference type="CDD" id="cd06225">
    <property type="entry name" value="HAMP"/>
    <property type="match status" value="1"/>
</dbReference>
<protein>
    <submittedName>
        <fullName evidence="10">Methyl-accepting chemotaxis protein</fullName>
    </submittedName>
</protein>
<dbReference type="Proteomes" id="UP000271031">
    <property type="component" value="Unassembled WGS sequence"/>
</dbReference>
<evidence type="ECO:0000259" key="8">
    <source>
        <dbReference type="PROSITE" id="PS50111"/>
    </source>
</evidence>
<comment type="subcellular location">
    <subcellularLocation>
        <location evidence="1">Cell membrane</location>
    </subcellularLocation>
</comment>
<feature type="transmembrane region" description="Helical" evidence="7">
    <location>
        <begin position="12"/>
        <end position="31"/>
    </location>
</feature>
<dbReference type="EMBL" id="RHHQ01000007">
    <property type="protein sequence ID" value="RNB90695.1"/>
    <property type="molecule type" value="Genomic_DNA"/>
</dbReference>
<dbReference type="GO" id="GO:0005886">
    <property type="term" value="C:plasma membrane"/>
    <property type="evidence" value="ECO:0007669"/>
    <property type="project" value="UniProtKB-SubCell"/>
</dbReference>
<dbReference type="AlphaFoldDB" id="A0A3M8DTA2"/>
<name>A0A3M8DTA2_9BACL</name>
<dbReference type="SMART" id="SM00283">
    <property type="entry name" value="MA"/>
    <property type="match status" value="1"/>
</dbReference>
<dbReference type="GO" id="GO:0004888">
    <property type="term" value="F:transmembrane signaling receptor activity"/>
    <property type="evidence" value="ECO:0007669"/>
    <property type="project" value="InterPro"/>
</dbReference>
<evidence type="ECO:0000256" key="2">
    <source>
        <dbReference type="ARBA" id="ARBA00022475"/>
    </source>
</evidence>
<keyword evidence="3 7" id="KW-0472">Membrane</keyword>
<accession>A0A3M8DTA2</accession>
<evidence type="ECO:0000256" key="5">
    <source>
        <dbReference type="ARBA" id="ARBA00029447"/>
    </source>
</evidence>
<dbReference type="InterPro" id="IPR004090">
    <property type="entry name" value="Chemotax_Me-accpt_rcpt"/>
</dbReference>
<dbReference type="InterPro" id="IPR004089">
    <property type="entry name" value="MCPsignal_dom"/>
</dbReference>
<organism evidence="10 11">
    <name type="scientific">Brevibacillus fluminis</name>
    <dbReference type="NCBI Taxonomy" id="511487"/>
    <lineage>
        <taxon>Bacteria</taxon>
        <taxon>Bacillati</taxon>
        <taxon>Bacillota</taxon>
        <taxon>Bacilli</taxon>
        <taxon>Bacillales</taxon>
        <taxon>Paenibacillaceae</taxon>
        <taxon>Brevibacillus</taxon>
    </lineage>
</organism>
<gene>
    <name evidence="10" type="ORF">EDM56_09405</name>
</gene>
<dbReference type="SMART" id="SM00304">
    <property type="entry name" value="HAMP"/>
    <property type="match status" value="1"/>
</dbReference>
<evidence type="ECO:0000313" key="11">
    <source>
        <dbReference type="Proteomes" id="UP000271031"/>
    </source>
</evidence>
<evidence type="ECO:0000256" key="1">
    <source>
        <dbReference type="ARBA" id="ARBA00004236"/>
    </source>
</evidence>
<keyword evidence="4 6" id="KW-0807">Transducer</keyword>
<dbReference type="RefSeq" id="WP_122917622.1">
    <property type="nucleotide sequence ID" value="NZ_RHHQ01000007.1"/>
</dbReference>
<evidence type="ECO:0000313" key="10">
    <source>
        <dbReference type="EMBL" id="RNB90695.1"/>
    </source>
</evidence>
<dbReference type="GO" id="GO:0006935">
    <property type="term" value="P:chemotaxis"/>
    <property type="evidence" value="ECO:0007669"/>
    <property type="project" value="InterPro"/>
</dbReference>
<evidence type="ECO:0000256" key="3">
    <source>
        <dbReference type="ARBA" id="ARBA00023136"/>
    </source>
</evidence>
<evidence type="ECO:0000256" key="4">
    <source>
        <dbReference type="ARBA" id="ARBA00023224"/>
    </source>
</evidence>
<dbReference type="PRINTS" id="PR00260">
    <property type="entry name" value="CHEMTRNSDUCR"/>
</dbReference>